<reference evidence="2 3" key="1">
    <citation type="submission" date="2017-12" db="EMBL/GenBank/DDBJ databases">
        <title>Gene loss provides genomic basis for host adaptation in cereal stripe rust fungi.</title>
        <authorList>
            <person name="Xia C."/>
        </authorList>
    </citation>
    <scope>NUCLEOTIDE SEQUENCE [LARGE SCALE GENOMIC DNA]</scope>
    <source>
        <strain evidence="2 3">93TX-2</strain>
    </source>
</reference>
<organism evidence="2 3">
    <name type="scientific">Puccinia striiformis</name>
    <dbReference type="NCBI Taxonomy" id="27350"/>
    <lineage>
        <taxon>Eukaryota</taxon>
        <taxon>Fungi</taxon>
        <taxon>Dikarya</taxon>
        <taxon>Basidiomycota</taxon>
        <taxon>Pucciniomycotina</taxon>
        <taxon>Pucciniomycetes</taxon>
        <taxon>Pucciniales</taxon>
        <taxon>Pucciniaceae</taxon>
        <taxon>Puccinia</taxon>
    </lineage>
</organism>
<dbReference type="AlphaFoldDB" id="A0A2S4UC57"/>
<reference evidence="3" key="3">
    <citation type="journal article" date="2018" name="Mol. Plant Microbe Interact.">
        <title>Genome sequence resources for the wheat stripe rust pathogen (Puccinia striiformis f. sp. tritici) and the barley stripe rust pathogen (Puccinia striiformis f. sp. hordei).</title>
        <authorList>
            <person name="Xia C."/>
            <person name="Wang M."/>
            <person name="Yin C."/>
            <person name="Cornejo O.E."/>
            <person name="Hulbert S.H."/>
            <person name="Chen X."/>
        </authorList>
    </citation>
    <scope>NUCLEOTIDE SEQUENCE [LARGE SCALE GENOMIC DNA]</scope>
    <source>
        <strain evidence="3">93TX-2</strain>
    </source>
</reference>
<feature type="region of interest" description="Disordered" evidence="1">
    <location>
        <begin position="1"/>
        <end position="46"/>
    </location>
</feature>
<feature type="compositionally biased region" description="Basic and acidic residues" evidence="1">
    <location>
        <begin position="1"/>
        <end position="10"/>
    </location>
</feature>
<sequence length="197" mass="21845">MSSMEGEDRLPLLARNTSLMEFEDDPKHGEYPTAPDTPDSSSRRQSWLKNGMDRVFAVCSCRQFRRQCVTEIATIETISSFEFGMYAGKQGFRRRRESQQRSNIAGASAHGVLQNSPERIGLEFRGCADEARTSDIGHWAGSSPASSPVGGRNFQPGLPSRVISITLKITPTIWLGLVGSEVPQRLNFRRLLDIALA</sequence>
<dbReference type="VEuPathDB" id="FungiDB:PSHT_15976"/>
<dbReference type="EMBL" id="PKSM01000455">
    <property type="protein sequence ID" value="POV94862.1"/>
    <property type="molecule type" value="Genomic_DNA"/>
</dbReference>
<evidence type="ECO:0000313" key="3">
    <source>
        <dbReference type="Proteomes" id="UP000238274"/>
    </source>
</evidence>
<comment type="caution">
    <text evidence="2">The sequence shown here is derived from an EMBL/GenBank/DDBJ whole genome shotgun (WGS) entry which is preliminary data.</text>
</comment>
<dbReference type="OrthoDB" id="2506154at2759"/>
<evidence type="ECO:0000256" key="1">
    <source>
        <dbReference type="SAM" id="MobiDB-lite"/>
    </source>
</evidence>
<dbReference type="Proteomes" id="UP000238274">
    <property type="component" value="Unassembled WGS sequence"/>
</dbReference>
<keyword evidence="3" id="KW-1185">Reference proteome</keyword>
<gene>
    <name evidence="2" type="ORF">PSHT_15976</name>
</gene>
<evidence type="ECO:0000313" key="2">
    <source>
        <dbReference type="EMBL" id="POV94862.1"/>
    </source>
</evidence>
<protein>
    <submittedName>
        <fullName evidence="2">Uncharacterized protein</fullName>
    </submittedName>
</protein>
<name>A0A2S4UC57_9BASI</name>
<accession>A0A2S4UC57</accession>
<reference evidence="3" key="2">
    <citation type="journal article" date="2018" name="BMC Genomics">
        <title>Genomic insights into host adaptation between the wheat stripe rust pathogen (Puccinia striiformis f. sp. tritici) and the barley stripe rust pathogen (Puccinia striiformis f. sp. hordei).</title>
        <authorList>
            <person name="Xia C."/>
            <person name="Wang M."/>
            <person name="Yin C."/>
            <person name="Cornejo O.E."/>
            <person name="Hulbert S.H."/>
            <person name="Chen X."/>
        </authorList>
    </citation>
    <scope>NUCLEOTIDE SEQUENCE [LARGE SCALE GENOMIC DNA]</scope>
    <source>
        <strain evidence="3">93TX-2</strain>
    </source>
</reference>
<dbReference type="VEuPathDB" id="FungiDB:PSTT_05817"/>
<proteinExistence type="predicted"/>